<gene>
    <name evidence="3" type="ORF">DX130_04440</name>
</gene>
<evidence type="ECO:0008006" key="5">
    <source>
        <dbReference type="Google" id="ProtNLM"/>
    </source>
</evidence>
<name>A0A371PJB5_9BACL</name>
<evidence type="ECO:0000313" key="3">
    <source>
        <dbReference type="EMBL" id="REK76300.1"/>
    </source>
</evidence>
<feature type="domain" description="YOMG-like N-terminal" evidence="2">
    <location>
        <begin position="21"/>
        <end position="110"/>
    </location>
</feature>
<dbReference type="InterPro" id="IPR007119">
    <property type="entry name" value="Phage_tail_spike_N"/>
</dbReference>
<keyword evidence="4" id="KW-1185">Reference proteome</keyword>
<protein>
    <recommendedName>
        <fullName evidence="5">Prophage tail endopeptidase domain-containing protein</fullName>
    </recommendedName>
</protein>
<evidence type="ECO:0000313" key="4">
    <source>
        <dbReference type="Proteomes" id="UP000261905"/>
    </source>
</evidence>
<evidence type="ECO:0000259" key="1">
    <source>
        <dbReference type="Pfam" id="PF06605"/>
    </source>
</evidence>
<dbReference type="OrthoDB" id="5090100at2"/>
<dbReference type="Pfam" id="PF06605">
    <property type="entry name" value="Prophage_tail"/>
    <property type="match status" value="1"/>
</dbReference>
<dbReference type="Proteomes" id="UP000261905">
    <property type="component" value="Unassembled WGS sequence"/>
</dbReference>
<feature type="domain" description="Tail spike" evidence="1">
    <location>
        <begin position="127"/>
        <end position="254"/>
    </location>
</feature>
<dbReference type="RefSeq" id="WP_116043153.1">
    <property type="nucleotide sequence ID" value="NZ_QUBQ01000001.1"/>
</dbReference>
<organism evidence="3 4">
    <name type="scientific">Paenibacillus paeoniae</name>
    <dbReference type="NCBI Taxonomy" id="2292705"/>
    <lineage>
        <taxon>Bacteria</taxon>
        <taxon>Bacillati</taxon>
        <taxon>Bacillota</taxon>
        <taxon>Bacilli</taxon>
        <taxon>Bacillales</taxon>
        <taxon>Paenibacillaceae</taxon>
        <taxon>Paenibacillus</taxon>
    </lineage>
</organism>
<dbReference type="InterPro" id="IPR057796">
    <property type="entry name" value="YOMG-like_N"/>
</dbReference>
<comment type="caution">
    <text evidence="3">The sequence shown here is derived from an EMBL/GenBank/DDBJ whole genome shotgun (WGS) entry which is preliminary data.</text>
</comment>
<dbReference type="EMBL" id="QUBQ01000001">
    <property type="protein sequence ID" value="REK76300.1"/>
    <property type="molecule type" value="Genomic_DNA"/>
</dbReference>
<sequence length="1307" mass="147726">MLSQLGNLDMSLTPARPKLFLAKPNRDIIAKLSEASHIKKELSLTELSTLTFQLPYYVDQNNERVRNRNVDALRERYHLKVVTENSSDWYIITKIQETMGDQGDSKTVQCIHLPQELNDKIFGGYTEDSRNAREVLEDILSLTTSWSIGYMDADYELSYRSWEFPDNTLLDAVFTVIEKYNAIVEWDTEHRKINMIKPELHGTNKLGIFSHQKYLKSVDKESNAEIVVTRLRPIGKDGLGIERLTPNGRPYLEDFSYWMFPFERDSNGVTVKQSYFMSEELCHALLDYQHLQESYEGQFGALVDVADEYTGTQAERRTELNELKNELAAITQIQLAQQFDSKMFFDLSTFNGGVKTVKFKIDPKFHYAILIKLSDSANKSVAVNQQSVTLPDGKWGLVRKLTGTSEVSVSLSGSGHAELFIQVVNISNPEYNASDNGPALINRYNYDQKKSEITEKEATIQHIQNQLNGIHSELSLIRNALSLQQNFSHSLLKELDTFIFEQKYINESLFEDTDILEEGKKRFEEYRMPQLHLKIDIVNFLDCLEEQRNWSKLYLGDKLIVKYDVFDMLIEAKIVKIDYDYENSNISLTIANFKDLSTNRTLLEKYIYNSNKTTTIVNDHKDKWNQAIVDNSDFSRIFDQFWDKVTNQINMAVNQTVHIGDNGITVYDTHDPLRFLRMTNGAIGLTRSGGLRYETALTPDGIIAEMVLGKLILGQRVTIGDANGIWLTEGPKTTITDRCGRVAMKLGLYEENPDKFGMVIHRYDEVTPCSSALLNRIIANSEDGFKIQQWDGQEFKDKFYADINGFLFAEDMTAKRLRIVSGSDELILDSYTKYMNIGKFDEIILDGKLTAIEKLQVLGERTRIISEYQKLLDQANTYKQTTRDSSIRIDTDTFTSCYQALLLYLAPLLANMDETSEIDRDEFIAKFKAYYDEVTAIIHAINDSIKYSSVQFGSLFNHVLIDYATGITATRSDNMYRSLMSGTRGFAIQRNTATADKPQWSDVFWADLNGIVHAQGIRIKDSFITDGGIEGSYIILRDGSNGVMKLYPSEGLWAGAEQAADAPFWVSPKGKLKIAGNGGSVLIDTEAGIMNLNNINVIGTGRIEADSIIVNTAIAGMGVISNLSVNKLITFGKEDTVGTVSDYIHIENNQLMLKTGKIDSRTQLSSNGKLLFWTDSSKTKATTDPTDFPIWQLKVDEKDKFLLGFDGSGNNAIPFIHMGQGDGVNGDSGKGIIKKPNGQWSFVYQNNNYAKERRLLFLNDGMEISVETGFLEIKHDSGSMIKLNSNGSIDINANGSINFSGTQYNFK</sequence>
<accession>A0A371PJB5</accession>
<proteinExistence type="predicted"/>
<dbReference type="Pfam" id="PF24049">
    <property type="entry name" value="YOMG_N"/>
    <property type="match status" value="1"/>
</dbReference>
<dbReference type="InterPro" id="IPR010572">
    <property type="entry name" value="Tail_dom"/>
</dbReference>
<dbReference type="NCBIfam" id="TIGR01665">
    <property type="entry name" value="put_anti_recept"/>
    <property type="match status" value="1"/>
</dbReference>
<evidence type="ECO:0000259" key="2">
    <source>
        <dbReference type="Pfam" id="PF24049"/>
    </source>
</evidence>
<reference evidence="3 4" key="1">
    <citation type="submission" date="2018-08" db="EMBL/GenBank/DDBJ databases">
        <title>Paenibacillus sp. M4BSY-1, whole genome shotgun sequence.</title>
        <authorList>
            <person name="Tuo L."/>
        </authorList>
    </citation>
    <scope>NUCLEOTIDE SEQUENCE [LARGE SCALE GENOMIC DNA]</scope>
    <source>
        <strain evidence="3 4">M4BSY-1</strain>
    </source>
</reference>